<dbReference type="Proteomes" id="UP000287247">
    <property type="component" value="Unassembled WGS sequence"/>
</dbReference>
<dbReference type="SUPFAM" id="SSF161098">
    <property type="entry name" value="MetI-like"/>
    <property type="match status" value="1"/>
</dbReference>
<keyword evidence="3" id="KW-1003">Cell membrane</keyword>
<dbReference type="InterPro" id="IPR035906">
    <property type="entry name" value="MetI-like_sf"/>
</dbReference>
<feature type="transmembrane region" description="Helical" evidence="7">
    <location>
        <begin position="21"/>
        <end position="43"/>
    </location>
</feature>
<evidence type="ECO:0000313" key="9">
    <source>
        <dbReference type="EMBL" id="GBF79941.1"/>
    </source>
</evidence>
<dbReference type="AlphaFoldDB" id="A0A401IFD9"/>
<comment type="similarity">
    <text evidence="7">Belongs to the binding-protein-dependent transport system permease family.</text>
</comment>
<name>A0A401IFD9_APHSA</name>
<evidence type="ECO:0000256" key="7">
    <source>
        <dbReference type="RuleBase" id="RU363032"/>
    </source>
</evidence>
<evidence type="ECO:0000256" key="2">
    <source>
        <dbReference type="ARBA" id="ARBA00022448"/>
    </source>
</evidence>
<dbReference type="PANTHER" id="PTHR43386:SF23">
    <property type="entry name" value="ABC TRANSPORTER"/>
    <property type="match status" value="1"/>
</dbReference>
<keyword evidence="10" id="KW-1185">Reference proteome</keyword>
<evidence type="ECO:0000256" key="1">
    <source>
        <dbReference type="ARBA" id="ARBA00004651"/>
    </source>
</evidence>
<keyword evidence="5 7" id="KW-1133">Transmembrane helix</keyword>
<keyword evidence="4 7" id="KW-0812">Transmembrane</keyword>
<keyword evidence="2 7" id="KW-0813">Transport</keyword>
<evidence type="ECO:0000256" key="3">
    <source>
        <dbReference type="ARBA" id="ARBA00022475"/>
    </source>
</evidence>
<dbReference type="EMBL" id="BDQK01000005">
    <property type="protein sequence ID" value="GBF79941.1"/>
    <property type="molecule type" value="Genomic_DNA"/>
</dbReference>
<dbReference type="Pfam" id="PF00528">
    <property type="entry name" value="BPD_transp_1"/>
    <property type="match status" value="1"/>
</dbReference>
<dbReference type="Gene3D" id="1.10.3720.10">
    <property type="entry name" value="MetI-like"/>
    <property type="match status" value="1"/>
</dbReference>
<sequence length="296" mass="31580">MTKVSENVWQLAWGRFCCDRLAIVGLTLLIIIILAIVIGPFVYTIPIDAIDFTQAAAPPSRQHLLGTNDLGQDQLARVLFGGRISLSVAISAMIVAIALGTTIGAIAGFYGGLVDNLLMRLTDLFLSLPQLPLLLLVVYLFRDSLKAIAGPELGIFGLVVIVIGGLNWMSVARLVRGNVLKLKEMEFMSAATALGATPSRLISVHLLPNVLSVIIVAATLAVGNGIITESTLSFLGLGFPPDVPTWGQMLFQAKDYLTTAPHMALFPGLAIFLSVLSINYIGDGLRDALDPKTSRS</sequence>
<protein>
    <submittedName>
        <fullName evidence="9">Binding protein dependent transport systems inner membrane component</fullName>
    </submittedName>
</protein>
<dbReference type="CDD" id="cd06261">
    <property type="entry name" value="TM_PBP2"/>
    <property type="match status" value="1"/>
</dbReference>
<feature type="domain" description="ABC transmembrane type-1" evidence="8">
    <location>
        <begin position="82"/>
        <end position="282"/>
    </location>
</feature>
<feature type="transmembrane region" description="Helical" evidence="7">
    <location>
        <begin position="153"/>
        <end position="175"/>
    </location>
</feature>
<evidence type="ECO:0000256" key="5">
    <source>
        <dbReference type="ARBA" id="ARBA00022989"/>
    </source>
</evidence>
<feature type="transmembrane region" description="Helical" evidence="7">
    <location>
        <begin position="206"/>
        <end position="227"/>
    </location>
</feature>
<feature type="transmembrane region" description="Helical" evidence="7">
    <location>
        <begin position="264"/>
        <end position="282"/>
    </location>
</feature>
<comment type="caution">
    <text evidence="9">The sequence shown here is derived from an EMBL/GenBank/DDBJ whole genome shotgun (WGS) entry which is preliminary data.</text>
</comment>
<evidence type="ECO:0000256" key="6">
    <source>
        <dbReference type="ARBA" id="ARBA00023136"/>
    </source>
</evidence>
<dbReference type="OrthoDB" id="9797472at2"/>
<dbReference type="InterPro" id="IPR000515">
    <property type="entry name" value="MetI-like"/>
</dbReference>
<dbReference type="GO" id="GO:0055085">
    <property type="term" value="P:transmembrane transport"/>
    <property type="evidence" value="ECO:0007669"/>
    <property type="project" value="InterPro"/>
</dbReference>
<evidence type="ECO:0000313" key="10">
    <source>
        <dbReference type="Proteomes" id="UP000287247"/>
    </source>
</evidence>
<dbReference type="RefSeq" id="WP_124972027.1">
    <property type="nucleotide sequence ID" value="NZ_BDQK01000005.1"/>
</dbReference>
<dbReference type="InterPro" id="IPR025966">
    <property type="entry name" value="OppC_N"/>
</dbReference>
<comment type="subcellular location">
    <subcellularLocation>
        <location evidence="1 7">Cell membrane</location>
        <topology evidence="1 7">Multi-pass membrane protein</topology>
    </subcellularLocation>
</comment>
<dbReference type="PANTHER" id="PTHR43386">
    <property type="entry name" value="OLIGOPEPTIDE TRANSPORT SYSTEM PERMEASE PROTEIN APPC"/>
    <property type="match status" value="1"/>
</dbReference>
<feature type="transmembrane region" description="Helical" evidence="7">
    <location>
        <begin position="84"/>
        <end position="109"/>
    </location>
</feature>
<dbReference type="InterPro" id="IPR050366">
    <property type="entry name" value="BP-dependent_transpt_permease"/>
</dbReference>
<keyword evidence="6 7" id="KW-0472">Membrane</keyword>
<reference evidence="10" key="1">
    <citation type="submission" date="2017-05" db="EMBL/GenBank/DDBJ databases">
        <title>Physiological properties and genetic analysis related to exopolysaccharide production of fresh-water unicellular cyanobacterium Aphanothece sacrum, Suizenji Nori, that has been cultured as a food source in Japan.</title>
        <authorList>
            <person name="Kanesaki Y."/>
            <person name="Yoshikawa S."/>
            <person name="Ohki K."/>
        </authorList>
    </citation>
    <scope>NUCLEOTIDE SEQUENCE [LARGE SCALE GENOMIC DNA]</scope>
    <source>
        <strain evidence="10">FPU1</strain>
    </source>
</reference>
<feature type="transmembrane region" description="Helical" evidence="7">
    <location>
        <begin position="121"/>
        <end position="141"/>
    </location>
</feature>
<organism evidence="9 10">
    <name type="scientific">Aphanothece sacrum FPU1</name>
    <dbReference type="NCBI Taxonomy" id="1920663"/>
    <lineage>
        <taxon>Bacteria</taxon>
        <taxon>Bacillati</taxon>
        <taxon>Cyanobacteriota</taxon>
        <taxon>Cyanophyceae</taxon>
        <taxon>Oscillatoriophycideae</taxon>
        <taxon>Chroococcales</taxon>
        <taxon>Aphanothecaceae</taxon>
        <taxon>Aphanothece</taxon>
    </lineage>
</organism>
<evidence type="ECO:0000259" key="8">
    <source>
        <dbReference type="PROSITE" id="PS50928"/>
    </source>
</evidence>
<gene>
    <name evidence="9" type="ORF">AsFPU1_1341</name>
</gene>
<dbReference type="Pfam" id="PF12911">
    <property type="entry name" value="OppC_N"/>
    <property type="match status" value="1"/>
</dbReference>
<dbReference type="PROSITE" id="PS50928">
    <property type="entry name" value="ABC_TM1"/>
    <property type="match status" value="1"/>
</dbReference>
<dbReference type="GO" id="GO:0005886">
    <property type="term" value="C:plasma membrane"/>
    <property type="evidence" value="ECO:0007669"/>
    <property type="project" value="UniProtKB-SubCell"/>
</dbReference>
<evidence type="ECO:0000256" key="4">
    <source>
        <dbReference type="ARBA" id="ARBA00022692"/>
    </source>
</evidence>
<accession>A0A401IFD9</accession>
<proteinExistence type="inferred from homology"/>